<organism evidence="8 9">
    <name type="scientific">Gordonia spumicola</name>
    <dbReference type="NCBI Taxonomy" id="589161"/>
    <lineage>
        <taxon>Bacteria</taxon>
        <taxon>Bacillati</taxon>
        <taxon>Actinomycetota</taxon>
        <taxon>Actinomycetes</taxon>
        <taxon>Mycobacteriales</taxon>
        <taxon>Gordoniaceae</taxon>
        <taxon>Gordonia</taxon>
    </lineage>
</organism>
<feature type="transmembrane region" description="Helical" evidence="6">
    <location>
        <begin position="187"/>
        <end position="208"/>
    </location>
</feature>
<feature type="transmembrane region" description="Helical" evidence="6">
    <location>
        <begin position="15"/>
        <end position="36"/>
    </location>
</feature>
<evidence type="ECO:0000259" key="7">
    <source>
        <dbReference type="Pfam" id="PF01545"/>
    </source>
</evidence>
<dbReference type="InterPro" id="IPR027469">
    <property type="entry name" value="Cation_efflux_TMD_sf"/>
</dbReference>
<keyword evidence="3 6" id="KW-0812">Transmembrane</keyword>
<evidence type="ECO:0000256" key="4">
    <source>
        <dbReference type="ARBA" id="ARBA00022989"/>
    </source>
</evidence>
<comment type="caution">
    <text evidence="8">The sequence shown here is derived from an EMBL/GenBank/DDBJ whole genome shotgun (WGS) entry which is preliminary data.</text>
</comment>
<accession>A0A7I9V388</accession>
<feature type="transmembrane region" description="Helical" evidence="6">
    <location>
        <begin position="42"/>
        <end position="63"/>
    </location>
</feature>
<dbReference type="Gene3D" id="1.20.1510.10">
    <property type="entry name" value="Cation efflux protein transmembrane domain"/>
    <property type="match status" value="1"/>
</dbReference>
<feature type="transmembrane region" description="Helical" evidence="6">
    <location>
        <begin position="120"/>
        <end position="138"/>
    </location>
</feature>
<gene>
    <name evidence="8" type="ORF">nbrc107696_03220</name>
</gene>
<name>A0A7I9V388_9ACTN</name>
<dbReference type="GO" id="GO:0006882">
    <property type="term" value="P:intracellular zinc ion homeostasis"/>
    <property type="evidence" value="ECO:0007669"/>
    <property type="project" value="TreeGrafter"/>
</dbReference>
<dbReference type="Proteomes" id="UP000444960">
    <property type="component" value="Unassembled WGS sequence"/>
</dbReference>
<dbReference type="EMBL" id="BJOV01000001">
    <property type="protein sequence ID" value="GED99875.1"/>
    <property type="molecule type" value="Genomic_DNA"/>
</dbReference>
<evidence type="ECO:0000256" key="1">
    <source>
        <dbReference type="ARBA" id="ARBA00004141"/>
    </source>
</evidence>
<keyword evidence="5 6" id="KW-0472">Membrane</keyword>
<evidence type="ECO:0000256" key="3">
    <source>
        <dbReference type="ARBA" id="ARBA00022692"/>
    </source>
</evidence>
<feature type="transmembrane region" description="Helical" evidence="6">
    <location>
        <begin position="159"/>
        <end position="181"/>
    </location>
</feature>
<proteinExistence type="predicted"/>
<dbReference type="GO" id="GO:0015093">
    <property type="term" value="F:ferrous iron transmembrane transporter activity"/>
    <property type="evidence" value="ECO:0007669"/>
    <property type="project" value="TreeGrafter"/>
</dbReference>
<feature type="domain" description="Cation efflux protein transmembrane" evidence="7">
    <location>
        <begin position="18"/>
        <end position="212"/>
    </location>
</feature>
<dbReference type="InterPro" id="IPR058533">
    <property type="entry name" value="Cation_efflux_TM"/>
</dbReference>
<feature type="transmembrane region" description="Helical" evidence="6">
    <location>
        <begin position="84"/>
        <end position="108"/>
    </location>
</feature>
<dbReference type="PANTHER" id="PTHR43840">
    <property type="entry name" value="MITOCHONDRIAL METAL TRANSPORTER 1-RELATED"/>
    <property type="match status" value="1"/>
</dbReference>
<keyword evidence="2" id="KW-0813">Transport</keyword>
<comment type="subcellular location">
    <subcellularLocation>
        <location evidence="1">Membrane</location>
        <topology evidence="1">Multi-pass membrane protein</topology>
    </subcellularLocation>
</comment>
<evidence type="ECO:0000256" key="2">
    <source>
        <dbReference type="ARBA" id="ARBA00022448"/>
    </source>
</evidence>
<dbReference type="SUPFAM" id="SSF161111">
    <property type="entry name" value="Cation efflux protein transmembrane domain-like"/>
    <property type="match status" value="1"/>
</dbReference>
<keyword evidence="9" id="KW-1185">Reference proteome</keyword>
<keyword evidence="4 6" id="KW-1133">Transmembrane helix</keyword>
<dbReference type="GO" id="GO:0005886">
    <property type="term" value="C:plasma membrane"/>
    <property type="evidence" value="ECO:0007669"/>
    <property type="project" value="TreeGrafter"/>
</dbReference>
<dbReference type="AlphaFoldDB" id="A0A7I9V388"/>
<protein>
    <submittedName>
        <fullName evidence="8">Cobalt-zinc-cadmium resistance protein</fullName>
    </submittedName>
</protein>
<dbReference type="PANTHER" id="PTHR43840:SF15">
    <property type="entry name" value="MITOCHONDRIAL METAL TRANSPORTER 1-RELATED"/>
    <property type="match status" value="1"/>
</dbReference>
<dbReference type="Pfam" id="PF01545">
    <property type="entry name" value="Cation_efflux"/>
    <property type="match status" value="1"/>
</dbReference>
<evidence type="ECO:0000313" key="9">
    <source>
        <dbReference type="Proteomes" id="UP000444960"/>
    </source>
</evidence>
<evidence type="ECO:0000256" key="5">
    <source>
        <dbReference type="ARBA" id="ARBA00023136"/>
    </source>
</evidence>
<dbReference type="InterPro" id="IPR050291">
    <property type="entry name" value="CDF_Transporter"/>
</dbReference>
<dbReference type="GO" id="GO:0015086">
    <property type="term" value="F:cadmium ion transmembrane transporter activity"/>
    <property type="evidence" value="ECO:0007669"/>
    <property type="project" value="TreeGrafter"/>
</dbReference>
<evidence type="ECO:0000256" key="6">
    <source>
        <dbReference type="SAM" id="Phobius"/>
    </source>
</evidence>
<dbReference type="RefSeq" id="WP_161893823.1">
    <property type="nucleotide sequence ID" value="NZ_BJOV01000001.1"/>
</dbReference>
<evidence type="ECO:0000313" key="8">
    <source>
        <dbReference type="EMBL" id="GED99875.1"/>
    </source>
</evidence>
<dbReference type="OrthoDB" id="4475884at2"/>
<dbReference type="GO" id="GO:0015341">
    <property type="term" value="F:zinc efflux antiporter activity"/>
    <property type="evidence" value="ECO:0007669"/>
    <property type="project" value="TreeGrafter"/>
</dbReference>
<reference evidence="9" key="1">
    <citation type="submission" date="2019-06" db="EMBL/GenBank/DDBJ databases">
        <title>Gordonia isolated from sludge of a wastewater treatment plant.</title>
        <authorList>
            <person name="Tamura T."/>
            <person name="Aoyama K."/>
            <person name="Kang Y."/>
            <person name="Saito S."/>
            <person name="Akiyama N."/>
            <person name="Yazawa K."/>
            <person name="Gonoi T."/>
            <person name="Mikami Y."/>
        </authorList>
    </citation>
    <scope>NUCLEOTIDE SEQUENCE [LARGE SCALE GENOMIC DNA]</scope>
    <source>
        <strain evidence="9">NBRC 107696</strain>
    </source>
</reference>
<sequence>MGTNSAAIERAEQRALDISLVAMIVIGGGAVVWGLVTSTRVILFDGVFALAGLILVFVSKAAARAASEPPTARHPYGKHAAVPLAIALQSAALLGTVVYGALDAITLIIDGGADASATNILVYGAVTAIACLVVIALLRGPSAASELAMTEKVSWRVSFALSAVIGAGGLLGMLAGGATIARYIDPILVIVACAGILPTTVGLMRTAVRQLMEAAPDRPIRDEVAAAVARAQTPFGLPAPLIRSARLGRRLYVEIDYVIVDDDGWTVHDEDEVRRAVGAELGALDYEVWATVSITADPELSAD</sequence>